<keyword evidence="3 5" id="KW-0288">FMN</keyword>
<sequence length="243" mass="27233">MDLLKQLLSHTSVRKFAKDKLSPRLKNQLLCAAQSGSSSNFVQAYSIIEVTDPQKLAAIEKLANGFGYIKDAGAFYVFVADLNKHAQILTQHQQPLEALKNEESFIVSVVDTTIAAQTMAVYAESVGLGICYIGGIRNDLFKMAELLELPEYTFPLFGLSVGYPAGKNEVKPRLPVEDIQHTDSYQPLSSQQIDAYDQLMEDYYAGRTTNAADADWSKKMLAHFHEPRRTHTTEFLKKQGFEF</sequence>
<dbReference type="InterPro" id="IPR016446">
    <property type="entry name" value="Flavin_OxRdtase_Frp"/>
</dbReference>
<protein>
    <submittedName>
        <fullName evidence="7">Oxygen-insensitive NADPH nitroreductase</fullName>
        <ecNumber evidence="7">1.5.1.38</ecNumber>
    </submittedName>
</protein>
<dbReference type="GO" id="GO:0052873">
    <property type="term" value="F:FMN reductase (NADPH) activity"/>
    <property type="evidence" value="ECO:0007669"/>
    <property type="project" value="UniProtKB-EC"/>
</dbReference>
<comment type="caution">
    <text evidence="7">The sequence shown here is derived from an EMBL/GenBank/DDBJ whole genome shotgun (WGS) entry which is preliminary data.</text>
</comment>
<dbReference type="Pfam" id="PF00881">
    <property type="entry name" value="Nitroreductase"/>
    <property type="match status" value="1"/>
</dbReference>
<keyword evidence="4 5" id="KW-0560">Oxidoreductase</keyword>
<dbReference type="EC" id="1.5.1.38" evidence="7"/>
<dbReference type="SUPFAM" id="SSF55469">
    <property type="entry name" value="FMN-dependent nitroreductase-like"/>
    <property type="match status" value="1"/>
</dbReference>
<evidence type="ECO:0000313" key="7">
    <source>
        <dbReference type="EMBL" id="MBO1307592.1"/>
    </source>
</evidence>
<keyword evidence="2 5" id="KW-0285">Flavoprotein</keyword>
<comment type="similarity">
    <text evidence="1 5">Belongs to the flavin oxidoreductase frp family.</text>
</comment>
<dbReference type="RefSeq" id="WP_207674585.1">
    <property type="nucleotide sequence ID" value="NZ_JAFREM010000025.1"/>
</dbReference>
<dbReference type="CDD" id="cd02146">
    <property type="entry name" value="NfsA-like"/>
    <property type="match status" value="1"/>
</dbReference>
<keyword evidence="8" id="KW-1185">Reference proteome</keyword>
<gene>
    <name evidence="7" type="primary">nfsA</name>
    <name evidence="7" type="ORF">JZO70_15560</name>
</gene>
<evidence type="ECO:0000256" key="4">
    <source>
        <dbReference type="ARBA" id="ARBA00023002"/>
    </source>
</evidence>
<dbReference type="PANTHER" id="PTHR43425:SF3">
    <property type="entry name" value="NADPH-DEPENDENT OXIDOREDUCTASE"/>
    <property type="match status" value="1"/>
</dbReference>
<evidence type="ECO:0000256" key="5">
    <source>
        <dbReference type="PIRNR" id="PIRNR005426"/>
    </source>
</evidence>
<name>A0ABS3LD85_9ENTE</name>
<dbReference type="NCBIfam" id="NF008033">
    <property type="entry name" value="PRK10765.1"/>
    <property type="match status" value="1"/>
</dbReference>
<evidence type="ECO:0000256" key="3">
    <source>
        <dbReference type="ARBA" id="ARBA00022643"/>
    </source>
</evidence>
<keyword evidence="5" id="KW-0521">NADP</keyword>
<dbReference type="Proteomes" id="UP000664601">
    <property type="component" value="Unassembled WGS sequence"/>
</dbReference>
<proteinExistence type="inferred from homology"/>
<dbReference type="EMBL" id="JAFREM010000025">
    <property type="protein sequence ID" value="MBO1307592.1"/>
    <property type="molecule type" value="Genomic_DNA"/>
</dbReference>
<evidence type="ECO:0000256" key="1">
    <source>
        <dbReference type="ARBA" id="ARBA00008366"/>
    </source>
</evidence>
<reference evidence="7 8" key="1">
    <citation type="submission" date="2021-03" db="EMBL/GenBank/DDBJ databases">
        <title>Enterococcal diversity collection.</title>
        <authorList>
            <person name="Gilmore M.S."/>
            <person name="Schwartzman J."/>
            <person name="Van Tyne D."/>
            <person name="Martin M."/>
            <person name="Earl A.M."/>
            <person name="Manson A.L."/>
            <person name="Straub T."/>
            <person name="Salamzade R."/>
            <person name="Saavedra J."/>
            <person name="Lebreton F."/>
            <person name="Prichula J."/>
            <person name="Schaufler K."/>
            <person name="Gaca A."/>
            <person name="Sgardioli B."/>
            <person name="Wagenaar J."/>
            <person name="Strong T."/>
        </authorList>
    </citation>
    <scope>NUCLEOTIDE SEQUENCE [LARGE SCALE GENOMIC DNA]</scope>
    <source>
        <strain evidence="7 8">669A</strain>
    </source>
</reference>
<evidence type="ECO:0000256" key="2">
    <source>
        <dbReference type="ARBA" id="ARBA00022630"/>
    </source>
</evidence>
<dbReference type="InterPro" id="IPR000415">
    <property type="entry name" value="Nitroreductase-like"/>
</dbReference>
<accession>A0ABS3LD85</accession>
<evidence type="ECO:0000259" key="6">
    <source>
        <dbReference type="Pfam" id="PF00881"/>
    </source>
</evidence>
<dbReference type="Gene3D" id="3.40.109.10">
    <property type="entry name" value="NADH Oxidase"/>
    <property type="match status" value="1"/>
</dbReference>
<dbReference type="PIRSF" id="PIRSF005426">
    <property type="entry name" value="Frp"/>
    <property type="match status" value="1"/>
</dbReference>
<evidence type="ECO:0000313" key="8">
    <source>
        <dbReference type="Proteomes" id="UP000664601"/>
    </source>
</evidence>
<organism evidence="7 8">
    <name type="scientific">Candidatus Enterococcus moelleringii</name>
    <dbReference type="NCBI Taxonomy" id="2815325"/>
    <lineage>
        <taxon>Bacteria</taxon>
        <taxon>Bacillati</taxon>
        <taxon>Bacillota</taxon>
        <taxon>Bacilli</taxon>
        <taxon>Lactobacillales</taxon>
        <taxon>Enterococcaceae</taxon>
        <taxon>Enterococcus</taxon>
    </lineage>
</organism>
<feature type="domain" description="Nitroreductase" evidence="6">
    <location>
        <begin position="9"/>
        <end position="163"/>
    </location>
</feature>
<dbReference type="PANTHER" id="PTHR43425">
    <property type="entry name" value="OXYGEN-INSENSITIVE NADPH NITROREDUCTASE"/>
    <property type="match status" value="1"/>
</dbReference>
<dbReference type="InterPro" id="IPR029479">
    <property type="entry name" value="Nitroreductase"/>
</dbReference>